<dbReference type="GO" id="GO:0005199">
    <property type="term" value="F:structural constituent of cell wall"/>
    <property type="evidence" value="ECO:0007669"/>
    <property type="project" value="TreeGrafter"/>
</dbReference>
<reference evidence="5" key="2">
    <citation type="journal article" date="2017" name="Genome Announc.">
        <title>Genome sequences of Cyberlindnera fabianii 65, Pichia kudriavzevii 129, and Saccharomyces cerevisiae 131 isolated from fermented masau fruits in Zimbabwe.</title>
        <authorList>
            <person name="van Rijswijck I.M.H."/>
            <person name="Derks M.F.L."/>
            <person name="Abee T."/>
            <person name="de Ridder D."/>
            <person name="Smid E.J."/>
        </authorList>
    </citation>
    <scope>NUCLEOTIDE SEQUENCE [LARGE SCALE GENOMIC DNA]</scope>
    <source>
        <strain evidence="5">65</strain>
    </source>
</reference>
<evidence type="ECO:0000313" key="3">
    <source>
        <dbReference type="EMBL" id="CDR43268.1"/>
    </source>
</evidence>
<feature type="region of interest" description="Disordered" evidence="1">
    <location>
        <begin position="103"/>
        <end position="224"/>
    </location>
</feature>
<dbReference type="Proteomes" id="UP000189513">
    <property type="component" value="Unassembled WGS sequence"/>
</dbReference>
<evidence type="ECO:0000313" key="4">
    <source>
        <dbReference type="EMBL" id="ONH67248.1"/>
    </source>
</evidence>
<dbReference type="InterPro" id="IPR000992">
    <property type="entry name" value="SRP1_TIP1"/>
</dbReference>
<dbReference type="AlphaFoldDB" id="A0A061B6D1"/>
<dbReference type="InterPro" id="IPR050788">
    <property type="entry name" value="Yeast_SRP1/TIP1_CWP"/>
</dbReference>
<dbReference type="EMBL" id="LK052896">
    <property type="protein sequence ID" value="CDR43268.1"/>
    <property type="molecule type" value="Genomic_DNA"/>
</dbReference>
<reference evidence="3" key="1">
    <citation type="journal article" date="2014" name="Genome Announc.">
        <title>Genome sequence of the yeast Cyberlindnera fabianii (Hansenula fabianii).</title>
        <authorList>
            <person name="Freel K.C."/>
            <person name="Sarilar V."/>
            <person name="Neuveglise C."/>
            <person name="Devillers H."/>
            <person name="Friedrich A."/>
            <person name="Schacherer J."/>
        </authorList>
    </citation>
    <scope>NUCLEOTIDE SEQUENCE</scope>
    <source>
        <strain evidence="3">YJS4271</strain>
    </source>
</reference>
<dbReference type="PANTHER" id="PTHR31002:SF34">
    <property type="entry name" value="CELL WALL PROTEIN CWP1-RELATED"/>
    <property type="match status" value="1"/>
</dbReference>
<dbReference type="GO" id="GO:0000324">
    <property type="term" value="C:fungal-type vacuole"/>
    <property type="evidence" value="ECO:0007669"/>
    <property type="project" value="TreeGrafter"/>
</dbReference>
<feature type="signal peptide" evidence="2">
    <location>
        <begin position="1"/>
        <end position="18"/>
    </location>
</feature>
<feature type="compositionally biased region" description="Low complexity" evidence="1">
    <location>
        <begin position="114"/>
        <end position="168"/>
    </location>
</feature>
<dbReference type="EMBL" id="MPUK01000005">
    <property type="protein sequence ID" value="ONH67248.1"/>
    <property type="molecule type" value="Genomic_DNA"/>
</dbReference>
<feature type="chain" id="PRO_5015026840" evidence="2">
    <location>
        <begin position="19"/>
        <end position="249"/>
    </location>
</feature>
<dbReference type="PANTHER" id="PTHR31002">
    <property type="entry name" value="SERIPAUPERIN"/>
    <property type="match status" value="1"/>
</dbReference>
<feature type="compositionally biased region" description="Low complexity" evidence="1">
    <location>
        <begin position="177"/>
        <end position="191"/>
    </location>
</feature>
<dbReference type="VEuPathDB" id="FungiDB:BON22_2933"/>
<evidence type="ECO:0000313" key="5">
    <source>
        <dbReference type="Proteomes" id="UP000189513"/>
    </source>
</evidence>
<name>A0A061B6D1_CYBFA</name>
<keyword evidence="5" id="KW-1185">Reference proteome</keyword>
<keyword evidence="2" id="KW-0732">Signal</keyword>
<proteinExistence type="predicted"/>
<organism evidence="3">
    <name type="scientific">Cyberlindnera fabianii</name>
    <name type="common">Yeast</name>
    <name type="synonym">Hansenula fabianii</name>
    <dbReference type="NCBI Taxonomy" id="36022"/>
    <lineage>
        <taxon>Eukaryota</taxon>
        <taxon>Fungi</taxon>
        <taxon>Dikarya</taxon>
        <taxon>Ascomycota</taxon>
        <taxon>Saccharomycotina</taxon>
        <taxon>Saccharomycetes</taxon>
        <taxon>Phaffomycetales</taxon>
        <taxon>Phaffomycetaceae</taxon>
        <taxon>Cyberlindnera</taxon>
    </lineage>
</organism>
<protein>
    <submittedName>
        <fullName evidence="3">CYFA0S11e02828g1_1</fullName>
    </submittedName>
    <submittedName>
        <fullName evidence="4">Temperature shock-inducible protein 1</fullName>
    </submittedName>
</protein>
<evidence type="ECO:0000256" key="1">
    <source>
        <dbReference type="SAM" id="MobiDB-lite"/>
    </source>
</evidence>
<dbReference type="Pfam" id="PF00660">
    <property type="entry name" value="SRP1_TIP1"/>
    <property type="match status" value="1"/>
</dbReference>
<dbReference type="OMA" id="LYSEVNM"/>
<dbReference type="GO" id="GO:0031505">
    <property type="term" value="P:fungal-type cell wall organization"/>
    <property type="evidence" value="ECO:0007669"/>
    <property type="project" value="TreeGrafter"/>
</dbReference>
<evidence type="ECO:0000256" key="2">
    <source>
        <dbReference type="SAM" id="SignalP"/>
    </source>
</evidence>
<dbReference type="GO" id="GO:0009277">
    <property type="term" value="C:fungal-type cell wall"/>
    <property type="evidence" value="ECO:0007669"/>
    <property type="project" value="TreeGrafter"/>
</dbReference>
<dbReference type="PROSITE" id="PS00724">
    <property type="entry name" value="SRP1_TIP1"/>
    <property type="match status" value="1"/>
</dbReference>
<accession>A0A061B6D1</accession>
<sequence>MLSLKPLVLLAFALFTNAQSASESAELTAIVNDINNNLQDYLGQVQDGNAPPAELLSLYQQVQTYTDDSYTSLYSEVNMGDVSSYITGLPWYSSRLQPAIESATAGGSGGSSGGSSASQSSGGSGSSESSDSASASSSGGSESSASESSASGGSASSSSADSASSSSGSGSGGSSSSGGDRSSSATESSSGSGSGGASSGSGSSSSGGSSSSSQSSDSNSGASGFVHDSTNIAYYVVPLVMILASPALL</sequence>
<dbReference type="STRING" id="36022.A0A061B6D1"/>
<dbReference type="OrthoDB" id="4069694at2759"/>
<reference evidence="4" key="3">
    <citation type="submission" date="2017-01" db="EMBL/GenBank/DDBJ databases">
        <authorList>
            <person name="Mah S.A."/>
            <person name="Swanson W.J."/>
            <person name="Moy G.W."/>
            <person name="Vacquier V.D."/>
        </authorList>
    </citation>
    <scope>NUCLEOTIDE SEQUENCE [LARGE SCALE GENOMIC DNA]</scope>
    <source>
        <strain evidence="4">65</strain>
    </source>
</reference>
<feature type="compositionally biased region" description="Low complexity" evidence="1">
    <location>
        <begin position="200"/>
        <end position="224"/>
    </location>
</feature>
<gene>
    <name evidence="4" type="ORF">BON22_2933</name>
    <name evidence="3" type="ORF">CYFA0S_11e02828g</name>
</gene>